<dbReference type="PANTHER" id="PTHR10174:SF222">
    <property type="entry name" value="GH10083P-RELATED"/>
    <property type="match status" value="1"/>
</dbReference>
<dbReference type="SUPFAM" id="SSF46938">
    <property type="entry name" value="CRAL/TRIO N-terminal domain"/>
    <property type="match status" value="1"/>
</dbReference>
<dbReference type="AlphaFoldDB" id="A0A2H4RMR5"/>
<dbReference type="InterPro" id="IPR036865">
    <property type="entry name" value="CRAL-TRIO_dom_sf"/>
</dbReference>
<dbReference type="PROSITE" id="PS50191">
    <property type="entry name" value="CRAL_TRIO"/>
    <property type="match status" value="1"/>
</dbReference>
<organism evidence="2">
    <name type="scientific">Heliconius melpomene</name>
    <name type="common">Postman butterfly</name>
    <dbReference type="NCBI Taxonomy" id="34740"/>
    <lineage>
        <taxon>Eukaryota</taxon>
        <taxon>Metazoa</taxon>
        <taxon>Ecdysozoa</taxon>
        <taxon>Arthropoda</taxon>
        <taxon>Hexapoda</taxon>
        <taxon>Insecta</taxon>
        <taxon>Pterygota</taxon>
        <taxon>Neoptera</taxon>
        <taxon>Endopterygota</taxon>
        <taxon>Lepidoptera</taxon>
        <taxon>Glossata</taxon>
        <taxon>Ditrysia</taxon>
        <taxon>Papilionoidea</taxon>
        <taxon>Nymphalidae</taxon>
        <taxon>Heliconiinae</taxon>
        <taxon>Heliconiini</taxon>
        <taxon>Heliconius</taxon>
    </lineage>
</organism>
<proteinExistence type="evidence at transcript level"/>
<dbReference type="SUPFAM" id="SSF52087">
    <property type="entry name" value="CRAL/TRIO domain"/>
    <property type="match status" value="1"/>
</dbReference>
<evidence type="ECO:0000313" key="2">
    <source>
        <dbReference type="EMBL" id="ATY51930.1"/>
    </source>
</evidence>
<feature type="domain" description="CRAL-TRIO" evidence="1">
    <location>
        <begin position="79"/>
        <end position="264"/>
    </location>
</feature>
<accession>A0A2H4RMR5</accession>
<name>A0A2H4RMR5_HELME</name>
<dbReference type="GO" id="GO:0016020">
    <property type="term" value="C:membrane"/>
    <property type="evidence" value="ECO:0007669"/>
    <property type="project" value="TreeGrafter"/>
</dbReference>
<dbReference type="InterPro" id="IPR001251">
    <property type="entry name" value="CRAL-TRIO_dom"/>
</dbReference>
<dbReference type="EMBL" id="MG434624">
    <property type="protein sequence ID" value="ATY51930.1"/>
    <property type="molecule type" value="mRNA"/>
</dbReference>
<evidence type="ECO:0000259" key="1">
    <source>
        <dbReference type="PROSITE" id="PS50191"/>
    </source>
</evidence>
<dbReference type="CDD" id="cd00170">
    <property type="entry name" value="SEC14"/>
    <property type="match status" value="1"/>
</dbReference>
<dbReference type="GO" id="GO:1902936">
    <property type="term" value="F:phosphatidylinositol bisphosphate binding"/>
    <property type="evidence" value="ECO:0007669"/>
    <property type="project" value="TreeGrafter"/>
</dbReference>
<dbReference type="Pfam" id="PF00650">
    <property type="entry name" value="CRAL_TRIO"/>
    <property type="match status" value="1"/>
</dbReference>
<dbReference type="InterPro" id="IPR036273">
    <property type="entry name" value="CRAL/TRIO_N_dom_sf"/>
</dbReference>
<dbReference type="PANTHER" id="PTHR10174">
    <property type="entry name" value="ALPHA-TOCOPHEROL TRANSFER PROTEIN-RELATED"/>
    <property type="match status" value="1"/>
</dbReference>
<protein>
    <submittedName>
        <fullName evidence="2">CTD16</fullName>
    </submittedName>
</protein>
<reference evidence="2" key="1">
    <citation type="journal article" date="2017" name="Genome Biol. Evol.">
        <title>Copy Number Variation and Expression Analysis Reveals a Nonorthologous Pinta Gene Family Member Involved in Butterfly Vision.</title>
        <authorList>
            <person name="Macias-Munoz A."/>
            <person name="McCulloch K.J."/>
            <person name="Briscoe A.D."/>
        </authorList>
    </citation>
    <scope>NUCLEOTIDE SEQUENCE</scope>
</reference>
<sequence>MESIPKDSILEFNPDTLQFLRQQYNLDKPGRIQEAIDLLEEWIKKQPHFRKKDFSRDYLERTIIITKGSVERAKMKLDRICTYRTLYPSFFGVRDMRNCESLSYIKGAFLPKLTKEHYRTFMIKTTAKSYPSGFMEMYQYFFRQCEYIQAHDYCNGLILFLDAKEANIMETLKAYNISELRQLLLIIKVPSAYSISEGYAMRLKGVHLLSESKAIDAIVSLFKQVFSAKIASRIAVHKTIDTFYEYVPKETLPRDYGGNEKSLTELHEQFQEILSGKEFSEYLAEMHKANTNEDLRVLTEDDEALGVPGTFRALAVD</sequence>
<dbReference type="Gene3D" id="3.40.525.10">
    <property type="entry name" value="CRAL-TRIO lipid binding domain"/>
    <property type="match status" value="1"/>
</dbReference>